<dbReference type="Proteomes" id="UP000199555">
    <property type="component" value="Unassembled WGS sequence"/>
</dbReference>
<accession>A0A1G9NMY7</accession>
<evidence type="ECO:0000313" key="3">
    <source>
        <dbReference type="Proteomes" id="UP000199555"/>
    </source>
</evidence>
<dbReference type="Pfam" id="PF09557">
    <property type="entry name" value="DUF2382"/>
    <property type="match status" value="1"/>
</dbReference>
<keyword evidence="3" id="KW-1185">Reference proteome</keyword>
<protein>
    <recommendedName>
        <fullName evidence="1">DUF2382 domain-containing protein</fullName>
    </recommendedName>
</protein>
<feature type="domain" description="DUF2382" evidence="1">
    <location>
        <begin position="104"/>
        <end position="213"/>
    </location>
</feature>
<dbReference type="OrthoDB" id="7204249at2"/>
<dbReference type="InterPro" id="IPR052967">
    <property type="entry name" value="Stress_Response_Assoc"/>
</dbReference>
<sequence>MTTVINAYADQKIAALAIAALRKEGLGGQQARILDGDTKALLSELSEHGFANADARAYANAVEQGQTLVIASISEEQADWALAIMDRTASDHGGLKESSVGSVPIVEEELSVSKARSANGGVRVTSRVIEQPVEETVTLTKETVGVKRHAANRVLGDEEAAAVFEEKTVEMMGTQEEAEVHKEARVVGEVELTKEVEAHQKTVKDTVRKTEVEEVGTTRK</sequence>
<name>A0A1G9NMY7_9RHOB</name>
<organism evidence="2 3">
    <name type="scientific">Paracoccus chinensis</name>
    <dbReference type="NCBI Taxonomy" id="525640"/>
    <lineage>
        <taxon>Bacteria</taxon>
        <taxon>Pseudomonadati</taxon>
        <taxon>Pseudomonadota</taxon>
        <taxon>Alphaproteobacteria</taxon>
        <taxon>Rhodobacterales</taxon>
        <taxon>Paracoccaceae</taxon>
        <taxon>Paracoccus</taxon>
    </lineage>
</organism>
<gene>
    <name evidence="2" type="ORF">SAMN04487971_13211</name>
</gene>
<evidence type="ECO:0000259" key="1">
    <source>
        <dbReference type="Pfam" id="PF09557"/>
    </source>
</evidence>
<reference evidence="3" key="1">
    <citation type="submission" date="2016-10" db="EMBL/GenBank/DDBJ databases">
        <authorList>
            <person name="Varghese N."/>
            <person name="Submissions S."/>
        </authorList>
    </citation>
    <scope>NUCLEOTIDE SEQUENCE [LARGE SCALE GENOMIC DNA]</scope>
    <source>
        <strain evidence="3">CGMCC 1.7655</strain>
    </source>
</reference>
<dbReference type="PANTHER" id="PTHR38463:SF1">
    <property type="entry name" value="STRESS RESPONSE PROTEIN YSNF"/>
    <property type="match status" value="1"/>
</dbReference>
<dbReference type="PANTHER" id="PTHR38463">
    <property type="entry name" value="STRESS RESPONSE PROTEIN YSNF"/>
    <property type="match status" value="1"/>
</dbReference>
<dbReference type="InterPro" id="IPR019060">
    <property type="entry name" value="DUF2382"/>
</dbReference>
<evidence type="ECO:0000313" key="2">
    <source>
        <dbReference type="EMBL" id="SDL87407.1"/>
    </source>
</evidence>
<dbReference type="EMBL" id="FNGE01000032">
    <property type="protein sequence ID" value="SDL87407.1"/>
    <property type="molecule type" value="Genomic_DNA"/>
</dbReference>
<proteinExistence type="predicted"/>
<dbReference type="AlphaFoldDB" id="A0A1G9NMY7"/>
<dbReference type="RefSeq" id="WP_090757433.1">
    <property type="nucleotide sequence ID" value="NZ_FNGE01000032.1"/>
</dbReference>
<dbReference type="STRING" id="525640.SAMN04487971_13211"/>